<feature type="region of interest" description="Disordered" evidence="1">
    <location>
        <begin position="1"/>
        <end position="23"/>
    </location>
</feature>
<keyword evidence="3" id="KW-1185">Reference proteome</keyword>
<comment type="caution">
    <text evidence="2">The sequence shown here is derived from an EMBL/GenBank/DDBJ whole genome shotgun (WGS) entry which is preliminary data.</text>
</comment>
<name>A0ABW2AGT5_9MICO</name>
<dbReference type="EMBL" id="JBHSWH010000001">
    <property type="protein sequence ID" value="MFC6705779.1"/>
    <property type="molecule type" value="Genomic_DNA"/>
</dbReference>
<dbReference type="Proteomes" id="UP001596298">
    <property type="component" value="Unassembled WGS sequence"/>
</dbReference>
<accession>A0ABW2AGT5</accession>
<feature type="compositionally biased region" description="Low complexity" evidence="1">
    <location>
        <begin position="458"/>
        <end position="480"/>
    </location>
</feature>
<feature type="region of interest" description="Disordered" evidence="1">
    <location>
        <begin position="454"/>
        <end position="488"/>
    </location>
</feature>
<evidence type="ECO:0000313" key="2">
    <source>
        <dbReference type="EMBL" id="MFC6705779.1"/>
    </source>
</evidence>
<reference evidence="3" key="1">
    <citation type="journal article" date="2019" name="Int. J. Syst. Evol. Microbiol.">
        <title>The Global Catalogue of Microorganisms (GCM) 10K type strain sequencing project: providing services to taxonomists for standard genome sequencing and annotation.</title>
        <authorList>
            <consortium name="The Broad Institute Genomics Platform"/>
            <consortium name="The Broad Institute Genome Sequencing Center for Infectious Disease"/>
            <person name="Wu L."/>
            <person name="Ma J."/>
        </authorList>
    </citation>
    <scope>NUCLEOTIDE SEQUENCE [LARGE SCALE GENOMIC DNA]</scope>
    <source>
        <strain evidence="3">CCUG 58127</strain>
    </source>
</reference>
<organism evidence="2 3">
    <name type="scientific">Flexivirga alba</name>
    <dbReference type="NCBI Taxonomy" id="702742"/>
    <lineage>
        <taxon>Bacteria</taxon>
        <taxon>Bacillati</taxon>
        <taxon>Actinomycetota</taxon>
        <taxon>Actinomycetes</taxon>
        <taxon>Micrococcales</taxon>
        <taxon>Dermacoccaceae</taxon>
        <taxon>Flexivirga</taxon>
    </lineage>
</organism>
<gene>
    <name evidence="2" type="ORF">ACFQDH_10995</name>
</gene>
<protein>
    <submittedName>
        <fullName evidence="2">Uncharacterized protein</fullName>
    </submittedName>
</protein>
<sequence>MTVPLTTYTQPATSSTASSPPTSGCGCGGCPTCHSLQCLCRPRFFAGQLVTDADFRRLDEYLVGKTRLHNRYLHGTGVVCGLEVVCNPCDDTVTVRPGYALGPCGEDIVVCADTRVPVADLIRALRQQRSRDCAPFRDQPADCEATTQRWILNICYDEQPARPVTTLTPRTGACSGGSSGGCSGGCGCSGSTGGSSGCGCGSATPSAPGCGCGSAPGGNRSCGCNSASSATSARTPVGCEPTVICEGFRFTLTKEPAPTPGTRGDTTVTGPLATRVKACLAALTDAISQVPQNPTPADLVQYCCRLKADLRASIETANVHDCTLGRRLADISCPDPVDQQAAPKAAAAITELLRIAIDLYRECVCSALLPPCPDDCCDACVPLAMLTVRSADLQVLDVCNWTSRKFAVTLPMLGYWLGWLPFNATIRQAVSKLCCPPATDASFRMTERLTVSTMQESTAAQQTAAKKAAGTERAGATTGPAEERGPDADPAAWQVAAQYLSGTNPLSGLQATVLASLGATGPNGAVLASPAELTDPFAALALARVTAPAAEALAGPLQRPATDILDRVVARATPDDGRLEALEQAVAALQKKVTSQARTISTLRRGQQK</sequence>
<evidence type="ECO:0000313" key="3">
    <source>
        <dbReference type="Proteomes" id="UP001596298"/>
    </source>
</evidence>
<evidence type="ECO:0000256" key="1">
    <source>
        <dbReference type="SAM" id="MobiDB-lite"/>
    </source>
</evidence>
<proteinExistence type="predicted"/>
<dbReference type="RefSeq" id="WP_382401219.1">
    <property type="nucleotide sequence ID" value="NZ_JBHSWH010000001.1"/>
</dbReference>